<feature type="compositionally biased region" description="Basic and acidic residues" evidence="1">
    <location>
        <begin position="131"/>
        <end position="141"/>
    </location>
</feature>
<proteinExistence type="predicted"/>
<feature type="compositionally biased region" description="Low complexity" evidence="1">
    <location>
        <begin position="24"/>
        <end position="36"/>
    </location>
</feature>
<organism evidence="2 3">
    <name type="scientific">Rhodotorula toruloides</name>
    <name type="common">Yeast</name>
    <name type="synonym">Rhodosporidium toruloides</name>
    <dbReference type="NCBI Taxonomy" id="5286"/>
    <lineage>
        <taxon>Eukaryota</taxon>
        <taxon>Fungi</taxon>
        <taxon>Dikarya</taxon>
        <taxon>Basidiomycota</taxon>
        <taxon>Pucciniomycotina</taxon>
        <taxon>Microbotryomycetes</taxon>
        <taxon>Sporidiobolales</taxon>
        <taxon>Sporidiobolaceae</taxon>
        <taxon>Rhodotorula</taxon>
    </lineage>
</organism>
<dbReference type="OrthoDB" id="10576595at2759"/>
<feature type="region of interest" description="Disordered" evidence="1">
    <location>
        <begin position="83"/>
        <end position="155"/>
    </location>
</feature>
<sequence>MAATFHEPGEGTIEPARGAAAMQAPHDPAVASPAASPDEEQDMSDSSAQDSSEEDQEETPRHHAWPVQLDHPLADVLIADGTDGVALGSPYTPAEQIWRRPDARRREGTNAGDGPELENESGEEEDEEDSEGKGEGEGEKEDKDEEKEEKEGQTA</sequence>
<feature type="compositionally biased region" description="Acidic residues" evidence="1">
    <location>
        <begin position="115"/>
        <end position="130"/>
    </location>
</feature>
<dbReference type="AlphaFoldDB" id="A0A2T0AD64"/>
<protein>
    <submittedName>
        <fullName evidence="2">Uncharacterized protein</fullName>
    </submittedName>
</protein>
<dbReference type="EMBL" id="LCTV02000003">
    <property type="protein sequence ID" value="PRQ75924.1"/>
    <property type="molecule type" value="Genomic_DNA"/>
</dbReference>
<evidence type="ECO:0000313" key="3">
    <source>
        <dbReference type="Proteomes" id="UP000239560"/>
    </source>
</evidence>
<feature type="compositionally biased region" description="Basic and acidic residues" evidence="1">
    <location>
        <begin position="97"/>
        <end position="108"/>
    </location>
</feature>
<evidence type="ECO:0000256" key="1">
    <source>
        <dbReference type="SAM" id="MobiDB-lite"/>
    </source>
</evidence>
<gene>
    <name evidence="2" type="ORF">AAT19DRAFT_12946</name>
</gene>
<dbReference type="Proteomes" id="UP000239560">
    <property type="component" value="Unassembled WGS sequence"/>
</dbReference>
<comment type="caution">
    <text evidence="2">The sequence shown here is derived from an EMBL/GenBank/DDBJ whole genome shotgun (WGS) entry which is preliminary data.</text>
</comment>
<accession>A0A2T0AD64</accession>
<name>A0A2T0AD64_RHOTO</name>
<evidence type="ECO:0000313" key="2">
    <source>
        <dbReference type="EMBL" id="PRQ75924.1"/>
    </source>
</evidence>
<reference evidence="2 3" key="1">
    <citation type="journal article" date="2018" name="Elife">
        <title>Functional genomics of lipid metabolism in the oleaginous yeast Rhodosporidium toruloides.</title>
        <authorList>
            <person name="Coradetti S.T."/>
            <person name="Pinel D."/>
            <person name="Geiselman G."/>
            <person name="Ito M."/>
            <person name="Mondo S."/>
            <person name="Reilly M.C."/>
            <person name="Cheng Y.F."/>
            <person name="Bauer S."/>
            <person name="Grigoriev I."/>
            <person name="Gladden J.M."/>
            <person name="Simmons B.A."/>
            <person name="Brem R."/>
            <person name="Arkin A.P."/>
            <person name="Skerker J.M."/>
        </authorList>
    </citation>
    <scope>NUCLEOTIDE SEQUENCE [LARGE SCALE GENOMIC DNA]</scope>
    <source>
        <strain evidence="2 3">NBRC 0880</strain>
    </source>
</reference>
<feature type="region of interest" description="Disordered" evidence="1">
    <location>
        <begin position="1"/>
        <end position="68"/>
    </location>
</feature>